<reference evidence="1 2" key="1">
    <citation type="submission" date="2020-12" db="EMBL/GenBank/DDBJ databases">
        <title>Vagococcus allomyrinae sp. nov. and Enterococcus lavae sp. nov., isolated from the larvae of Allomyrina dichotoma.</title>
        <authorList>
            <person name="Lee S.D."/>
        </authorList>
    </citation>
    <scope>NUCLEOTIDE SEQUENCE [LARGE SCALE GENOMIC DNA]</scope>
    <source>
        <strain evidence="1 2">BWM-S5</strain>
    </source>
</reference>
<dbReference type="EMBL" id="JAEDXU010000001">
    <property type="protein sequence ID" value="MBP1045429.1"/>
    <property type="molecule type" value="Genomic_DNA"/>
</dbReference>
<protein>
    <submittedName>
        <fullName evidence="1">Uncharacterized protein</fullName>
    </submittedName>
</protein>
<comment type="caution">
    <text evidence="1">The sequence shown here is derived from an EMBL/GenBank/DDBJ whole genome shotgun (WGS) entry which is preliminary data.</text>
</comment>
<dbReference type="RefSeq" id="WP_209556187.1">
    <property type="nucleotide sequence ID" value="NZ_JAEDXU010000001.1"/>
</dbReference>
<dbReference type="Proteomes" id="UP000673375">
    <property type="component" value="Unassembled WGS sequence"/>
</dbReference>
<keyword evidence="2" id="KW-1185">Reference proteome</keyword>
<proteinExistence type="predicted"/>
<evidence type="ECO:0000313" key="1">
    <source>
        <dbReference type="EMBL" id="MBP1045429.1"/>
    </source>
</evidence>
<evidence type="ECO:0000313" key="2">
    <source>
        <dbReference type="Proteomes" id="UP000673375"/>
    </source>
</evidence>
<gene>
    <name evidence="1" type="ORF">I6N96_04010</name>
</gene>
<accession>A0ABS4CHV1</accession>
<sequence length="81" mass="9644">MEKRYPLKSEKFFQHLEDIVTQFHSELEIVSRSELLIYASSEKRQEISKNAMKKYNQLRVHITEGQIENLLIQVLLKEPAK</sequence>
<name>A0ABS4CHV1_9ENTE</name>
<organism evidence="1 2">
    <name type="scientific">Enterococcus larvae</name>
    <dbReference type="NCBI Taxonomy" id="2794352"/>
    <lineage>
        <taxon>Bacteria</taxon>
        <taxon>Bacillati</taxon>
        <taxon>Bacillota</taxon>
        <taxon>Bacilli</taxon>
        <taxon>Lactobacillales</taxon>
        <taxon>Enterococcaceae</taxon>
        <taxon>Enterococcus</taxon>
    </lineage>
</organism>